<feature type="transmembrane region" description="Helical" evidence="7">
    <location>
        <begin position="21"/>
        <end position="40"/>
    </location>
</feature>
<reference evidence="10 11" key="1">
    <citation type="submission" date="2016-10" db="EMBL/GenBank/DDBJ databases">
        <authorList>
            <person name="de Groot N.N."/>
        </authorList>
    </citation>
    <scope>NUCLEOTIDE SEQUENCE [LARGE SCALE GENOMIC DNA]</scope>
    <source>
        <strain evidence="10 11">CGMCC 1.9156</strain>
    </source>
</reference>
<feature type="transmembrane region" description="Helical" evidence="7">
    <location>
        <begin position="741"/>
        <end position="761"/>
    </location>
</feature>
<feature type="transmembrane region" description="Helical" evidence="7">
    <location>
        <begin position="321"/>
        <end position="348"/>
    </location>
</feature>
<dbReference type="GO" id="GO:0005886">
    <property type="term" value="C:plasma membrane"/>
    <property type="evidence" value="ECO:0007669"/>
    <property type="project" value="UniProtKB-SubCell"/>
</dbReference>
<feature type="transmembrane region" description="Helical" evidence="7">
    <location>
        <begin position="275"/>
        <end position="300"/>
    </location>
</feature>
<dbReference type="EMBL" id="FONW01000001">
    <property type="protein sequence ID" value="SFE43051.1"/>
    <property type="molecule type" value="Genomic_DNA"/>
</dbReference>
<dbReference type="RefSeq" id="WP_093917875.1">
    <property type="nucleotide sequence ID" value="NZ_FONW01000001.1"/>
</dbReference>
<feature type="transmembrane region" description="Helical" evidence="7">
    <location>
        <begin position="656"/>
        <end position="681"/>
    </location>
</feature>
<dbReference type="Pfam" id="PF12704">
    <property type="entry name" value="MacB_PCD"/>
    <property type="match status" value="1"/>
</dbReference>
<name>A0A1I2AGF8_9BACT</name>
<protein>
    <submittedName>
        <fullName evidence="10">Putative ABC transport system permease protein</fullName>
    </submittedName>
</protein>
<dbReference type="PANTHER" id="PTHR30572">
    <property type="entry name" value="MEMBRANE COMPONENT OF TRANSPORTER-RELATED"/>
    <property type="match status" value="1"/>
</dbReference>
<evidence type="ECO:0000259" key="9">
    <source>
        <dbReference type="Pfam" id="PF12704"/>
    </source>
</evidence>
<accession>A0A1I2AGF8</accession>
<feature type="transmembrane region" description="Helical" evidence="7">
    <location>
        <begin position="410"/>
        <end position="429"/>
    </location>
</feature>
<evidence type="ECO:0000313" key="11">
    <source>
        <dbReference type="Proteomes" id="UP000198964"/>
    </source>
</evidence>
<evidence type="ECO:0000256" key="5">
    <source>
        <dbReference type="ARBA" id="ARBA00023136"/>
    </source>
</evidence>
<comment type="subcellular location">
    <subcellularLocation>
        <location evidence="1">Cell membrane</location>
        <topology evidence="1">Multi-pass membrane protein</topology>
    </subcellularLocation>
</comment>
<gene>
    <name evidence="10" type="ORF">SAMN05216283_101117</name>
</gene>
<sequence>MKKLRTNILRFIKRNPLYTSINFTGLVIGFVCVVFIGLWIKNELSYDKFHKNAEQIYRVHRYFYDNNGTENLHLPYVAPPIAPLLKDEFSEIENIARVSHAGMLFRMNDQKVTEPDVCFAEPDILNIFSFEGLSAEDNLLNEPLTAVISATIANKYFNKEYAVGEAMEFFDENGTSYNLKVTGVFKDWGQNNHFRPEIFISFSTYANAVGESELKDWGSNNYETFALMRNKPQQLDSRLDEFINKQFDNGTSWTKIRMEKLADIHFNWYGSRSSIYVLLSIALLILLLGSINYINLNTAIYTKRIKEIQIKKVIGATGKRILSLLMLESVLFCIVSLIVALLIVRVAIPYLADLFNSNLAFSVGQNLNMIALFFILSIFIGLISGVYPANILLSSKKNSSTNSKMSFRNGMVIFQFFVSIALIMSFLTVNKQLDYLQTKNLGLNQENVITVSASPNHIEKLKVLRDQLIKNPTILEVSGSKRVPSQRLADSNGMKASNNGKMEPLGFRVANIRADEYFVPTYEMKLIAGNNISSKTKEEKEYLVNRAAVEKIGWESPEAAIGQFVEYGNEKGRIVGVLENFNYESLHNAVFPIILYKDAPSYNRLSIRINPANLSNTIGFIKSTWQDFDLSGSPFSYQFIDERFERLYQSEKYTKTIFTCFMVLAISIAILGLVGLSLFVMERRIKEIGVRKVNGAKVTEILAMLNKDFVKWVVIAFIIATPIAYYAMTRWLENFAYKTTLSWWIFALAGFLALGIALLTVSWQSWRAATRNPVEALRYE</sequence>
<dbReference type="InterPro" id="IPR003838">
    <property type="entry name" value="ABC3_permease_C"/>
</dbReference>
<evidence type="ECO:0000256" key="4">
    <source>
        <dbReference type="ARBA" id="ARBA00022989"/>
    </source>
</evidence>
<dbReference type="Pfam" id="PF02687">
    <property type="entry name" value="FtsX"/>
    <property type="match status" value="2"/>
</dbReference>
<feature type="transmembrane region" description="Helical" evidence="7">
    <location>
        <begin position="709"/>
        <end position="729"/>
    </location>
</feature>
<dbReference type="Proteomes" id="UP000198964">
    <property type="component" value="Unassembled WGS sequence"/>
</dbReference>
<feature type="domain" description="MacB-like periplasmic core" evidence="9">
    <location>
        <begin position="19"/>
        <end position="209"/>
    </location>
</feature>
<evidence type="ECO:0000256" key="6">
    <source>
        <dbReference type="ARBA" id="ARBA00038076"/>
    </source>
</evidence>
<evidence type="ECO:0000256" key="3">
    <source>
        <dbReference type="ARBA" id="ARBA00022692"/>
    </source>
</evidence>
<keyword evidence="11" id="KW-1185">Reference proteome</keyword>
<feature type="domain" description="ABC3 transporter permease C-terminal" evidence="8">
    <location>
        <begin position="280"/>
        <end position="394"/>
    </location>
</feature>
<feature type="transmembrane region" description="Helical" evidence="7">
    <location>
        <begin position="368"/>
        <end position="389"/>
    </location>
</feature>
<dbReference type="InterPro" id="IPR050250">
    <property type="entry name" value="Macrolide_Exporter_MacB"/>
</dbReference>
<dbReference type="PANTHER" id="PTHR30572:SF4">
    <property type="entry name" value="ABC TRANSPORTER PERMEASE YTRF"/>
    <property type="match status" value="1"/>
</dbReference>
<proteinExistence type="inferred from homology"/>
<dbReference type="AlphaFoldDB" id="A0A1I2AGF8"/>
<evidence type="ECO:0000256" key="2">
    <source>
        <dbReference type="ARBA" id="ARBA00022475"/>
    </source>
</evidence>
<feature type="domain" description="ABC3 transporter permease C-terminal" evidence="8">
    <location>
        <begin position="660"/>
        <end position="773"/>
    </location>
</feature>
<evidence type="ECO:0000256" key="7">
    <source>
        <dbReference type="SAM" id="Phobius"/>
    </source>
</evidence>
<evidence type="ECO:0000313" key="10">
    <source>
        <dbReference type="EMBL" id="SFE43051.1"/>
    </source>
</evidence>
<dbReference type="GO" id="GO:0022857">
    <property type="term" value="F:transmembrane transporter activity"/>
    <property type="evidence" value="ECO:0007669"/>
    <property type="project" value="TreeGrafter"/>
</dbReference>
<keyword evidence="2" id="KW-1003">Cell membrane</keyword>
<keyword evidence="5 7" id="KW-0472">Membrane</keyword>
<evidence type="ECO:0000256" key="1">
    <source>
        <dbReference type="ARBA" id="ARBA00004651"/>
    </source>
</evidence>
<organism evidence="10 11">
    <name type="scientific">Sunxiuqinia elliptica</name>
    <dbReference type="NCBI Taxonomy" id="655355"/>
    <lineage>
        <taxon>Bacteria</taxon>
        <taxon>Pseudomonadati</taxon>
        <taxon>Bacteroidota</taxon>
        <taxon>Bacteroidia</taxon>
        <taxon>Marinilabiliales</taxon>
        <taxon>Prolixibacteraceae</taxon>
        <taxon>Sunxiuqinia</taxon>
    </lineage>
</organism>
<dbReference type="STRING" id="655355.SAMN05216283_101117"/>
<evidence type="ECO:0000259" key="8">
    <source>
        <dbReference type="Pfam" id="PF02687"/>
    </source>
</evidence>
<keyword evidence="4 7" id="KW-1133">Transmembrane helix</keyword>
<comment type="similarity">
    <text evidence="6">Belongs to the ABC-4 integral membrane protein family.</text>
</comment>
<dbReference type="InterPro" id="IPR025857">
    <property type="entry name" value="MacB_PCD"/>
</dbReference>
<keyword evidence="3 7" id="KW-0812">Transmembrane</keyword>